<dbReference type="CDD" id="cd06170">
    <property type="entry name" value="LuxR_C_like"/>
    <property type="match status" value="1"/>
</dbReference>
<comment type="caution">
    <text evidence="5">The sequence shown here is derived from an EMBL/GenBank/DDBJ whole genome shotgun (WGS) entry which is preliminary data.</text>
</comment>
<keyword evidence="1" id="KW-0805">Transcription regulation</keyword>
<proteinExistence type="predicted"/>
<dbReference type="SUPFAM" id="SSF46894">
    <property type="entry name" value="C-terminal effector domain of the bipartite response regulators"/>
    <property type="match status" value="1"/>
</dbReference>
<evidence type="ECO:0000256" key="2">
    <source>
        <dbReference type="ARBA" id="ARBA00023125"/>
    </source>
</evidence>
<dbReference type="Gene3D" id="1.10.10.10">
    <property type="entry name" value="Winged helix-like DNA-binding domain superfamily/Winged helix DNA-binding domain"/>
    <property type="match status" value="1"/>
</dbReference>
<accession>A0ABU2KTA9</accession>
<dbReference type="PANTHER" id="PTHR44688:SF16">
    <property type="entry name" value="DNA-BINDING TRANSCRIPTIONAL ACTIVATOR DEVR_DOSR"/>
    <property type="match status" value="1"/>
</dbReference>
<sequence length="118" mass="12648">MEPRASLGRTCEKSAEAKICACGLLASPETEPETLDKLTEREVQVIELLAAGVSNRGISRELEVSERTIKAHITRIFEKLGVQSRVQAALAYIVSRWRACPTLPTVGASAGAAAQQGE</sequence>
<dbReference type="InterPro" id="IPR000792">
    <property type="entry name" value="Tscrpt_reg_LuxR_C"/>
</dbReference>
<dbReference type="PROSITE" id="PS00622">
    <property type="entry name" value="HTH_LUXR_1"/>
    <property type="match status" value="1"/>
</dbReference>
<evidence type="ECO:0000256" key="3">
    <source>
        <dbReference type="ARBA" id="ARBA00023163"/>
    </source>
</evidence>
<reference evidence="6" key="1">
    <citation type="submission" date="2023-07" db="EMBL/GenBank/DDBJ databases">
        <title>30 novel species of actinomycetes from the DSMZ collection.</title>
        <authorList>
            <person name="Nouioui I."/>
        </authorList>
    </citation>
    <scope>NUCLEOTIDE SEQUENCE [LARGE SCALE GENOMIC DNA]</scope>
    <source>
        <strain evidence="6">DSM 45055</strain>
    </source>
</reference>
<keyword evidence="2" id="KW-0238">DNA-binding</keyword>
<protein>
    <submittedName>
        <fullName evidence="5">Response regulator transcription factor</fullName>
    </submittedName>
</protein>
<keyword evidence="3" id="KW-0804">Transcription</keyword>
<gene>
    <name evidence="5" type="ORF">RM446_10200</name>
</gene>
<organism evidence="5 6">
    <name type="scientific">Streptomonospora wellingtoniae</name>
    <dbReference type="NCBI Taxonomy" id="3075544"/>
    <lineage>
        <taxon>Bacteria</taxon>
        <taxon>Bacillati</taxon>
        <taxon>Actinomycetota</taxon>
        <taxon>Actinomycetes</taxon>
        <taxon>Streptosporangiales</taxon>
        <taxon>Nocardiopsidaceae</taxon>
        <taxon>Streptomonospora</taxon>
    </lineage>
</organism>
<dbReference type="RefSeq" id="WP_311544960.1">
    <property type="nucleotide sequence ID" value="NZ_JAVREK010000008.1"/>
</dbReference>
<keyword evidence="6" id="KW-1185">Reference proteome</keyword>
<evidence type="ECO:0000313" key="5">
    <source>
        <dbReference type="EMBL" id="MDT0302478.1"/>
    </source>
</evidence>
<evidence type="ECO:0000256" key="1">
    <source>
        <dbReference type="ARBA" id="ARBA00023015"/>
    </source>
</evidence>
<dbReference type="PRINTS" id="PR00038">
    <property type="entry name" value="HTHLUXR"/>
</dbReference>
<dbReference type="EMBL" id="JAVREK010000008">
    <property type="protein sequence ID" value="MDT0302478.1"/>
    <property type="molecule type" value="Genomic_DNA"/>
</dbReference>
<name>A0ABU2KTA9_9ACTN</name>
<dbReference type="PANTHER" id="PTHR44688">
    <property type="entry name" value="DNA-BINDING TRANSCRIPTIONAL ACTIVATOR DEVR_DOSR"/>
    <property type="match status" value="1"/>
</dbReference>
<dbReference type="InterPro" id="IPR036388">
    <property type="entry name" value="WH-like_DNA-bd_sf"/>
</dbReference>
<evidence type="ECO:0000259" key="4">
    <source>
        <dbReference type="PROSITE" id="PS50043"/>
    </source>
</evidence>
<dbReference type="InterPro" id="IPR016032">
    <property type="entry name" value="Sig_transdc_resp-reg_C-effctor"/>
</dbReference>
<dbReference type="PROSITE" id="PS50043">
    <property type="entry name" value="HTH_LUXR_2"/>
    <property type="match status" value="1"/>
</dbReference>
<dbReference type="Proteomes" id="UP001183226">
    <property type="component" value="Unassembled WGS sequence"/>
</dbReference>
<dbReference type="SMART" id="SM00421">
    <property type="entry name" value="HTH_LUXR"/>
    <property type="match status" value="1"/>
</dbReference>
<dbReference type="Pfam" id="PF00196">
    <property type="entry name" value="GerE"/>
    <property type="match status" value="1"/>
</dbReference>
<evidence type="ECO:0000313" key="6">
    <source>
        <dbReference type="Proteomes" id="UP001183226"/>
    </source>
</evidence>
<feature type="domain" description="HTH luxR-type" evidence="4">
    <location>
        <begin position="31"/>
        <end position="96"/>
    </location>
</feature>